<keyword evidence="2" id="KW-1185">Reference proteome</keyword>
<accession>A0A1G7RRG4</accession>
<dbReference type="AlphaFoldDB" id="A0A1G7RRG4"/>
<dbReference type="EMBL" id="FNCS01000001">
    <property type="protein sequence ID" value="SDG13447.1"/>
    <property type="molecule type" value="Genomic_DNA"/>
</dbReference>
<name>A0A1G7RRG4_9HYPH</name>
<dbReference type="Proteomes" id="UP000199495">
    <property type="component" value="Unassembled WGS sequence"/>
</dbReference>
<evidence type="ECO:0000313" key="2">
    <source>
        <dbReference type="Proteomes" id="UP000199495"/>
    </source>
</evidence>
<reference evidence="1 2" key="1">
    <citation type="submission" date="2016-10" db="EMBL/GenBank/DDBJ databases">
        <authorList>
            <person name="de Groot N.N."/>
        </authorList>
    </citation>
    <scope>NUCLEOTIDE SEQUENCE [LARGE SCALE GENOMIC DNA]</scope>
    <source>
        <strain evidence="1 2">CGMCC 1.10267</strain>
    </source>
</reference>
<evidence type="ECO:0000313" key="1">
    <source>
        <dbReference type="EMBL" id="SDG13447.1"/>
    </source>
</evidence>
<proteinExistence type="predicted"/>
<protein>
    <submittedName>
        <fullName evidence="1">Uncharacterized protein</fullName>
    </submittedName>
</protein>
<gene>
    <name evidence="1" type="ORF">SAMN04487974_10181</name>
</gene>
<sequence>MLIQHSPPVILHRMARIEARSLEAGPVLIAKYQAEQMIAQAIEAHDPQASQVGPSHLVDTRA</sequence>
<organism evidence="1 2">
    <name type="scientific">Pelagibacterium luteolum</name>
    <dbReference type="NCBI Taxonomy" id="440168"/>
    <lineage>
        <taxon>Bacteria</taxon>
        <taxon>Pseudomonadati</taxon>
        <taxon>Pseudomonadota</taxon>
        <taxon>Alphaproteobacteria</taxon>
        <taxon>Hyphomicrobiales</taxon>
        <taxon>Devosiaceae</taxon>
        <taxon>Pelagibacterium</taxon>
    </lineage>
</organism>
<dbReference type="STRING" id="440168.SAMN04487974_10181"/>